<evidence type="ECO:0000259" key="7">
    <source>
        <dbReference type="PROSITE" id="PS50600"/>
    </source>
</evidence>
<feature type="transmembrane region" description="Helical" evidence="6">
    <location>
        <begin position="453"/>
        <end position="470"/>
    </location>
</feature>
<dbReference type="GO" id="GO:0008234">
    <property type="term" value="F:cysteine-type peptidase activity"/>
    <property type="evidence" value="ECO:0007669"/>
    <property type="project" value="InterPro"/>
</dbReference>
<comment type="similarity">
    <text evidence="1">Belongs to the peptidase C48 family.</text>
</comment>
<evidence type="ECO:0000256" key="6">
    <source>
        <dbReference type="SAM" id="Phobius"/>
    </source>
</evidence>
<feature type="domain" description="Ubiquitin-like protease family profile" evidence="7">
    <location>
        <begin position="349"/>
        <end position="545"/>
    </location>
</feature>
<keyword evidence="6" id="KW-1133">Transmembrane helix</keyword>
<sequence length="577" mass="66554">MASLSRELVFLILQFLEEKNFAESVHKVEQESGFYFNMKYFNEKTQAGEWEEVESYLSGFTKFYDNKYSRKIFFEIRKQKYLEALDRQDKGKAVEILEKDLKVFSVFDEELYQEISQLLSLDNFRENKQLSMYGDTKSARSILMVALEKLIEANPLLRDKLVFPTVKMSQLQTLFNQSLNQLGASSVPFPRNQDSIVKNPITPPNALGIVEYQSSDHKELKKHLISAQPVDEVILKSLMFILPYFIMSCVVMLLNYLSVVANDLGYCGELGQTAYLNGYDMGPNRPWSAEEESIVNLYWNNPDKRFELVNCLSPDFPLAYIVCNTPSLLFYGSNSSTYCRKWIYTSDFHGITHESLYTLRGANWVNSEVVDGYCCLLKKRERASPNVFITSHFFKSEFINEIGSAYRRWVGGNPLTSDLGSSLRTILGPRANTILGWVDPAQLGYKMTDCDKLFFPVCSIFNWFVVILYMKDRKIELWNPVRCDSLDNYIAEMQSLVNFFPILLAHTGHEMLDLMSWPCSAPYFIPTQKDSNDCGVFAMKYIDCAARGIPCSFTQEDMPWFRRKLLLDLVNDEAALY</sequence>
<evidence type="ECO:0000256" key="2">
    <source>
        <dbReference type="ARBA" id="ARBA00022574"/>
    </source>
</evidence>
<feature type="domain" description="CTLH" evidence="8">
    <location>
        <begin position="34"/>
        <end position="92"/>
    </location>
</feature>
<dbReference type="PROSITE" id="PS50896">
    <property type="entry name" value="LISH"/>
    <property type="match status" value="1"/>
</dbReference>
<name>A0A834Z6V2_TETSI</name>
<dbReference type="PROSITE" id="PS50600">
    <property type="entry name" value="ULP_PROTEASE"/>
    <property type="match status" value="1"/>
</dbReference>
<gene>
    <name evidence="9" type="ORF">HHK36_013780</name>
</gene>
<keyword evidence="3" id="KW-0645">Protease</keyword>
<keyword evidence="5" id="KW-0378">Hydrolase</keyword>
<dbReference type="InterPro" id="IPR038765">
    <property type="entry name" value="Papain-like_cys_pep_sf"/>
</dbReference>
<keyword evidence="6" id="KW-0812">Transmembrane</keyword>
<evidence type="ECO:0000256" key="4">
    <source>
        <dbReference type="ARBA" id="ARBA00022737"/>
    </source>
</evidence>
<dbReference type="Gene3D" id="3.40.395.10">
    <property type="entry name" value="Adenoviral Proteinase, Chain A"/>
    <property type="match status" value="1"/>
</dbReference>
<dbReference type="Proteomes" id="UP000655225">
    <property type="component" value="Unassembled WGS sequence"/>
</dbReference>
<evidence type="ECO:0000256" key="5">
    <source>
        <dbReference type="ARBA" id="ARBA00022801"/>
    </source>
</evidence>
<keyword evidence="2" id="KW-0853">WD repeat</keyword>
<dbReference type="InterPro" id="IPR006594">
    <property type="entry name" value="LisH"/>
</dbReference>
<proteinExistence type="inferred from homology"/>
<dbReference type="PANTHER" id="PTHR44083">
    <property type="entry name" value="TOPLESS-RELATED PROTEIN 1-RELATED"/>
    <property type="match status" value="1"/>
</dbReference>
<evidence type="ECO:0000313" key="10">
    <source>
        <dbReference type="Proteomes" id="UP000655225"/>
    </source>
</evidence>
<keyword evidence="6" id="KW-0472">Membrane</keyword>
<dbReference type="SMART" id="SM00668">
    <property type="entry name" value="CTLH"/>
    <property type="match status" value="1"/>
</dbReference>
<evidence type="ECO:0008006" key="11">
    <source>
        <dbReference type="Google" id="ProtNLM"/>
    </source>
</evidence>
<evidence type="ECO:0000259" key="8">
    <source>
        <dbReference type="PROSITE" id="PS50897"/>
    </source>
</evidence>
<dbReference type="Pfam" id="PF17814">
    <property type="entry name" value="LisH_TPL"/>
    <property type="match status" value="1"/>
</dbReference>
<dbReference type="InterPro" id="IPR027728">
    <property type="entry name" value="Topless_fam"/>
</dbReference>
<dbReference type="AlphaFoldDB" id="A0A834Z6V2"/>
<dbReference type="GO" id="GO:0006355">
    <property type="term" value="P:regulation of DNA-templated transcription"/>
    <property type="evidence" value="ECO:0007669"/>
    <property type="project" value="InterPro"/>
</dbReference>
<dbReference type="Pfam" id="PF02902">
    <property type="entry name" value="Peptidase_C48"/>
    <property type="match status" value="1"/>
</dbReference>
<evidence type="ECO:0000313" key="9">
    <source>
        <dbReference type="EMBL" id="KAF8400482.1"/>
    </source>
</evidence>
<feature type="transmembrane region" description="Helical" evidence="6">
    <location>
        <begin position="238"/>
        <end position="257"/>
    </location>
</feature>
<organism evidence="9 10">
    <name type="scientific">Tetracentron sinense</name>
    <name type="common">Spur-leaf</name>
    <dbReference type="NCBI Taxonomy" id="13715"/>
    <lineage>
        <taxon>Eukaryota</taxon>
        <taxon>Viridiplantae</taxon>
        <taxon>Streptophyta</taxon>
        <taxon>Embryophyta</taxon>
        <taxon>Tracheophyta</taxon>
        <taxon>Spermatophyta</taxon>
        <taxon>Magnoliopsida</taxon>
        <taxon>Trochodendrales</taxon>
        <taxon>Trochodendraceae</taxon>
        <taxon>Tetracentron</taxon>
    </lineage>
</organism>
<evidence type="ECO:0000256" key="3">
    <source>
        <dbReference type="ARBA" id="ARBA00022670"/>
    </source>
</evidence>
<protein>
    <recommendedName>
        <fullName evidence="11">Ubiquitin-like protease family profile domain-containing protein</fullName>
    </recommendedName>
</protein>
<dbReference type="InterPro" id="IPR006595">
    <property type="entry name" value="CTLH_C"/>
</dbReference>
<reference evidence="9 10" key="1">
    <citation type="submission" date="2020-04" db="EMBL/GenBank/DDBJ databases">
        <title>Plant Genome Project.</title>
        <authorList>
            <person name="Zhang R.-G."/>
        </authorList>
    </citation>
    <scope>NUCLEOTIDE SEQUENCE [LARGE SCALE GENOMIC DNA]</scope>
    <source>
        <strain evidence="9">YNK0</strain>
        <tissue evidence="9">Leaf</tissue>
    </source>
</reference>
<dbReference type="GO" id="GO:0006508">
    <property type="term" value="P:proteolysis"/>
    <property type="evidence" value="ECO:0007669"/>
    <property type="project" value="UniProtKB-KW"/>
</dbReference>
<keyword evidence="4" id="KW-0677">Repeat</keyword>
<dbReference type="Pfam" id="PF21889">
    <property type="entry name" value="TPR1-like_2nd"/>
    <property type="match status" value="1"/>
</dbReference>
<dbReference type="InterPro" id="IPR003653">
    <property type="entry name" value="Peptidase_C48_C"/>
</dbReference>
<dbReference type="PROSITE" id="PS50897">
    <property type="entry name" value="CTLH"/>
    <property type="match status" value="1"/>
</dbReference>
<dbReference type="OrthoDB" id="1602884at2759"/>
<accession>A0A834Z6V2</accession>
<comment type="caution">
    <text evidence="9">The sequence shown here is derived from an EMBL/GenBank/DDBJ whole genome shotgun (WGS) entry which is preliminary data.</text>
</comment>
<dbReference type="SUPFAM" id="SSF54001">
    <property type="entry name" value="Cysteine proteinases"/>
    <property type="match status" value="1"/>
</dbReference>
<dbReference type="InterPro" id="IPR054080">
    <property type="entry name" value="TPR1-like_2nd"/>
</dbReference>
<dbReference type="EMBL" id="JABCRI010000009">
    <property type="protein sequence ID" value="KAF8400482.1"/>
    <property type="molecule type" value="Genomic_DNA"/>
</dbReference>
<dbReference type="PANTHER" id="PTHR44083:SF2">
    <property type="entry name" value="TOPLESS-RELATED PROTEIN 3"/>
    <property type="match status" value="1"/>
</dbReference>
<dbReference type="InterPro" id="IPR054532">
    <property type="entry name" value="TPL_SMU1_LisH-like"/>
</dbReference>
<keyword evidence="10" id="KW-1185">Reference proteome</keyword>
<evidence type="ECO:0000256" key="1">
    <source>
        <dbReference type="ARBA" id="ARBA00005234"/>
    </source>
</evidence>